<reference evidence="3 4" key="1">
    <citation type="submission" date="2018-08" db="EMBL/GenBank/DDBJ databases">
        <title>Genome Sequence of Clavibacter michiganensis Subspecies type strains, and the Atypical Peach-Colored Strains Isolated from Tomato.</title>
        <authorList>
            <person name="Osdaghi E."/>
            <person name="Portier P."/>
            <person name="Briand M."/>
            <person name="Jacques M.-A."/>
        </authorList>
    </citation>
    <scope>NUCLEOTIDE SEQUENCE [LARGE SCALE GENOMIC DNA]</scope>
    <source>
        <strain evidence="3 4">CFBP 7493</strain>
    </source>
</reference>
<evidence type="ECO:0000313" key="4">
    <source>
        <dbReference type="Proteomes" id="UP000266298"/>
    </source>
</evidence>
<evidence type="ECO:0008006" key="5">
    <source>
        <dbReference type="Google" id="ProtNLM"/>
    </source>
</evidence>
<evidence type="ECO:0000313" key="3">
    <source>
        <dbReference type="EMBL" id="RII95723.1"/>
    </source>
</evidence>
<dbReference type="Proteomes" id="UP000266298">
    <property type="component" value="Unassembled WGS sequence"/>
</dbReference>
<gene>
    <name evidence="3" type="ORF">DZF96_14025</name>
</gene>
<feature type="compositionally biased region" description="Low complexity" evidence="1">
    <location>
        <begin position="36"/>
        <end position="52"/>
    </location>
</feature>
<organism evidence="3 4">
    <name type="scientific">Clavibacter michiganensis</name>
    <dbReference type="NCBI Taxonomy" id="28447"/>
    <lineage>
        <taxon>Bacteria</taxon>
        <taxon>Bacillati</taxon>
        <taxon>Actinomycetota</taxon>
        <taxon>Actinomycetes</taxon>
        <taxon>Micrococcales</taxon>
        <taxon>Microbacteriaceae</taxon>
        <taxon>Clavibacter</taxon>
    </lineage>
</organism>
<keyword evidence="2" id="KW-0732">Signal</keyword>
<comment type="caution">
    <text evidence="3">The sequence shown here is derived from an EMBL/GenBank/DDBJ whole genome shotgun (WGS) entry which is preliminary data.</text>
</comment>
<evidence type="ECO:0000256" key="1">
    <source>
        <dbReference type="SAM" id="MobiDB-lite"/>
    </source>
</evidence>
<feature type="signal peptide" evidence="2">
    <location>
        <begin position="1"/>
        <end position="33"/>
    </location>
</feature>
<sequence>MGTHMSTSTTAPTIRLAALALGAGVLLLAGCTAAPTDASPAAPADDASTTAPMDPGMDMPMEAGPGSHTHGSRHTLYGSLAALADDSIDIVTGAVVAQREVADLGPSAPATVSTVRVTSVAKTARGVTVGDEIEVRQIGTAAEPGPAAMLASGSAYLLYLRPSRLPGDAASQSFVTGGSAGIFAAPDAGVQADGATGSSATFARIDHEQGDVLPERVAADHALG</sequence>
<feature type="chain" id="PRO_5038895963" description="DUF5666 domain-containing protein" evidence="2">
    <location>
        <begin position="34"/>
        <end position="224"/>
    </location>
</feature>
<accession>A0A399NNF9</accession>
<proteinExistence type="predicted"/>
<evidence type="ECO:0000256" key="2">
    <source>
        <dbReference type="SAM" id="SignalP"/>
    </source>
</evidence>
<feature type="region of interest" description="Disordered" evidence="1">
    <location>
        <begin position="36"/>
        <end position="72"/>
    </location>
</feature>
<name>A0A399NNF9_9MICO</name>
<dbReference type="EMBL" id="QWEC01000300">
    <property type="protein sequence ID" value="RII95723.1"/>
    <property type="molecule type" value="Genomic_DNA"/>
</dbReference>
<protein>
    <recommendedName>
        <fullName evidence="5">DUF5666 domain-containing protein</fullName>
    </recommendedName>
</protein>
<dbReference type="AlphaFoldDB" id="A0A399NNF9"/>